<dbReference type="SUPFAM" id="SSF109604">
    <property type="entry name" value="HD-domain/PDEase-like"/>
    <property type="match status" value="1"/>
</dbReference>
<dbReference type="InterPro" id="IPR006674">
    <property type="entry name" value="HD_domain"/>
</dbReference>
<dbReference type="InterPro" id="IPR003607">
    <property type="entry name" value="HD/PDEase_dom"/>
</dbReference>
<accession>A0A328VEG4</accession>
<dbReference type="OrthoDB" id="2989229at2"/>
<evidence type="ECO:0000313" key="3">
    <source>
        <dbReference type="Proteomes" id="UP000248706"/>
    </source>
</evidence>
<evidence type="ECO:0000259" key="1">
    <source>
        <dbReference type="Pfam" id="PF01966"/>
    </source>
</evidence>
<evidence type="ECO:0000313" key="2">
    <source>
        <dbReference type="EMBL" id="RAQ95917.1"/>
    </source>
</evidence>
<comment type="caution">
    <text evidence="2">The sequence shown here is derived from an EMBL/GenBank/DDBJ whole genome shotgun (WGS) entry which is preliminary data.</text>
</comment>
<name>A0A328VEG4_9CHLR</name>
<proteinExistence type="predicted"/>
<reference evidence="2 3" key="1">
    <citation type="submission" date="2016-08" db="EMBL/GenBank/DDBJ databases">
        <title>Analysis of Carbohydrate Active Enzymes in Thermogemmatispora T81 Reveals Carbohydrate Degradation Ability.</title>
        <authorList>
            <person name="Tomazini A."/>
            <person name="Lal S."/>
            <person name="Stott M."/>
            <person name="Henrissat B."/>
            <person name="Polikarpov I."/>
            <person name="Sparling R."/>
            <person name="Levin D.B."/>
        </authorList>
    </citation>
    <scope>NUCLEOTIDE SEQUENCE [LARGE SCALE GENOMIC DNA]</scope>
    <source>
        <strain evidence="2 3">T81</strain>
    </source>
</reference>
<gene>
    <name evidence="2" type="ORF">A4R35_10250</name>
</gene>
<dbReference type="AlphaFoldDB" id="A0A328VEG4"/>
<sequence>MAESLSLSAKEVLALPNQALLVSFARLAEELLSPLGARWLHVQGVARVALRISPLFAPDDAWHLIAAAYLHDVGYAPALWHTGFHPVDGALFLRQQGYERLACLVAHHSEARFEAHLRGLEDLLSRFPRERSVVADALTFCDLTTSPLGTRVSLQERAREVTLRYGPDHLVTQALRQALPTKALAIARTRRWLQRHGLDPDHLTE</sequence>
<keyword evidence="3" id="KW-1185">Reference proteome</keyword>
<dbReference type="EMBL" id="MCIF01000002">
    <property type="protein sequence ID" value="RAQ95917.1"/>
    <property type="molecule type" value="Genomic_DNA"/>
</dbReference>
<feature type="domain" description="HD" evidence="1">
    <location>
        <begin position="40"/>
        <end position="115"/>
    </location>
</feature>
<dbReference type="RefSeq" id="WP_112429059.1">
    <property type="nucleotide sequence ID" value="NZ_MCIF01000002.1"/>
</dbReference>
<organism evidence="2 3">
    <name type="scientific">Thermogemmatispora tikiterensis</name>
    <dbReference type="NCBI Taxonomy" id="1825093"/>
    <lineage>
        <taxon>Bacteria</taxon>
        <taxon>Bacillati</taxon>
        <taxon>Chloroflexota</taxon>
        <taxon>Ktedonobacteria</taxon>
        <taxon>Thermogemmatisporales</taxon>
        <taxon>Thermogemmatisporaceae</taxon>
        <taxon>Thermogemmatispora</taxon>
    </lineage>
</organism>
<dbReference type="Proteomes" id="UP000248706">
    <property type="component" value="Unassembled WGS sequence"/>
</dbReference>
<dbReference type="CDD" id="cd00077">
    <property type="entry name" value="HDc"/>
    <property type="match status" value="1"/>
</dbReference>
<dbReference type="Pfam" id="PF01966">
    <property type="entry name" value="HD"/>
    <property type="match status" value="1"/>
</dbReference>
<protein>
    <recommendedName>
        <fullName evidence="1">HD domain-containing protein</fullName>
    </recommendedName>
</protein>